<evidence type="ECO:0000313" key="2">
    <source>
        <dbReference type="Proteomes" id="UP000321518"/>
    </source>
</evidence>
<comment type="caution">
    <text evidence="1">The sequence shown here is derived from an EMBL/GenBank/DDBJ whole genome shotgun (WGS) entry which is preliminary data.</text>
</comment>
<dbReference type="AlphaFoldDB" id="A0A511KR53"/>
<accession>A0A511KR53</accession>
<evidence type="ECO:0000313" key="1">
    <source>
        <dbReference type="EMBL" id="GEM12823.1"/>
    </source>
</evidence>
<dbReference type="Proteomes" id="UP000321518">
    <property type="component" value="Unassembled WGS sequence"/>
</dbReference>
<proteinExistence type="predicted"/>
<protein>
    <submittedName>
        <fullName evidence="1">Uncharacterized protein</fullName>
    </submittedName>
</protein>
<organism evidence="1 2">
    <name type="scientific">Rhodotorula toruloides</name>
    <name type="common">Yeast</name>
    <name type="synonym">Rhodosporidium toruloides</name>
    <dbReference type="NCBI Taxonomy" id="5286"/>
    <lineage>
        <taxon>Eukaryota</taxon>
        <taxon>Fungi</taxon>
        <taxon>Dikarya</taxon>
        <taxon>Basidiomycota</taxon>
        <taxon>Pucciniomycotina</taxon>
        <taxon>Microbotryomycetes</taxon>
        <taxon>Sporidiobolales</taxon>
        <taxon>Sporidiobolaceae</taxon>
        <taxon>Rhodotorula</taxon>
    </lineage>
</organism>
<reference evidence="1 2" key="1">
    <citation type="submission" date="2019-07" db="EMBL/GenBank/DDBJ databases">
        <title>Rhodotorula toruloides NBRC10032 genome sequencing.</title>
        <authorList>
            <person name="Shida Y."/>
            <person name="Takaku H."/>
            <person name="Ogasawara W."/>
            <person name="Mori K."/>
        </authorList>
    </citation>
    <scope>NUCLEOTIDE SEQUENCE [LARGE SCALE GENOMIC DNA]</scope>
    <source>
        <strain evidence="1 2">NBRC10032</strain>
    </source>
</reference>
<name>A0A511KR53_RHOTO</name>
<dbReference type="OrthoDB" id="10434736at2759"/>
<dbReference type="EMBL" id="BJWK01000027">
    <property type="protein sequence ID" value="GEM12823.1"/>
    <property type="molecule type" value="Genomic_DNA"/>
</dbReference>
<sequence>MVACVESVLDELRPLVGDQQFNAWLVAGNRHKVTEIALMLQSRGNPHSMNHLPTSHLTKTIKAFLTSVFYLRLSLANLGASSPAAYLGQAAAIHVFVSCIQTAVRRSARSTAT</sequence>
<gene>
    <name evidence="1" type="ORF">Rt10032_c27g6840</name>
</gene>